<protein>
    <recommendedName>
        <fullName evidence="1">Integrase core domain-containing protein</fullName>
    </recommendedName>
</protein>
<gene>
    <name evidence="2" type="ORF">SKAU_G00270560</name>
</gene>
<dbReference type="InterPro" id="IPR058913">
    <property type="entry name" value="Integrase_dom_put"/>
</dbReference>
<dbReference type="SUPFAM" id="SSF53098">
    <property type="entry name" value="Ribonuclease H-like"/>
    <property type="match status" value="1"/>
</dbReference>
<dbReference type="GO" id="GO:0003676">
    <property type="term" value="F:nucleic acid binding"/>
    <property type="evidence" value="ECO:0007669"/>
    <property type="project" value="InterPro"/>
</dbReference>
<comment type="caution">
    <text evidence="2">The sequence shown here is derived from an EMBL/GenBank/DDBJ whole genome shotgun (WGS) entry which is preliminary data.</text>
</comment>
<evidence type="ECO:0000259" key="1">
    <source>
        <dbReference type="Pfam" id="PF24764"/>
    </source>
</evidence>
<dbReference type="PANTHER" id="PTHR46791:SF4">
    <property type="match status" value="1"/>
</dbReference>
<dbReference type="Pfam" id="PF24764">
    <property type="entry name" value="rva_4"/>
    <property type="match status" value="1"/>
</dbReference>
<proteinExistence type="predicted"/>
<evidence type="ECO:0000313" key="2">
    <source>
        <dbReference type="EMBL" id="KAJ8348467.1"/>
    </source>
</evidence>
<dbReference type="PANTHER" id="PTHR46791">
    <property type="entry name" value="EXPRESSED PROTEIN"/>
    <property type="match status" value="1"/>
</dbReference>
<reference evidence="2" key="1">
    <citation type="journal article" date="2023" name="Science">
        <title>Genome structures resolve the early diversification of teleost fishes.</title>
        <authorList>
            <person name="Parey E."/>
            <person name="Louis A."/>
            <person name="Montfort J."/>
            <person name="Bouchez O."/>
            <person name="Roques C."/>
            <person name="Iampietro C."/>
            <person name="Lluch J."/>
            <person name="Castinel A."/>
            <person name="Donnadieu C."/>
            <person name="Desvignes T."/>
            <person name="Floi Bucao C."/>
            <person name="Jouanno E."/>
            <person name="Wen M."/>
            <person name="Mejri S."/>
            <person name="Dirks R."/>
            <person name="Jansen H."/>
            <person name="Henkel C."/>
            <person name="Chen W.J."/>
            <person name="Zahm M."/>
            <person name="Cabau C."/>
            <person name="Klopp C."/>
            <person name="Thompson A.W."/>
            <person name="Robinson-Rechavi M."/>
            <person name="Braasch I."/>
            <person name="Lecointre G."/>
            <person name="Bobe J."/>
            <person name="Postlethwait J.H."/>
            <person name="Berthelot C."/>
            <person name="Roest Crollius H."/>
            <person name="Guiguen Y."/>
        </authorList>
    </citation>
    <scope>NUCLEOTIDE SEQUENCE</scope>
    <source>
        <strain evidence="2">WJC10195</strain>
    </source>
</reference>
<name>A0A9Q1IQB9_SYNKA</name>
<dbReference type="OrthoDB" id="2686689at2759"/>
<dbReference type="AlphaFoldDB" id="A0A9Q1IQB9"/>
<dbReference type="InterPro" id="IPR036397">
    <property type="entry name" value="RNaseH_sf"/>
</dbReference>
<dbReference type="Gene3D" id="3.30.420.10">
    <property type="entry name" value="Ribonuclease H-like superfamily/Ribonuclease H"/>
    <property type="match status" value="1"/>
</dbReference>
<feature type="domain" description="Integrase core" evidence="1">
    <location>
        <begin position="3"/>
        <end position="166"/>
    </location>
</feature>
<accession>A0A9Q1IQB9</accession>
<keyword evidence="3" id="KW-1185">Reference proteome</keyword>
<evidence type="ECO:0000313" key="3">
    <source>
        <dbReference type="Proteomes" id="UP001152622"/>
    </source>
</evidence>
<dbReference type="InterPro" id="IPR012337">
    <property type="entry name" value="RNaseH-like_sf"/>
</dbReference>
<organism evidence="2 3">
    <name type="scientific">Synaphobranchus kaupii</name>
    <name type="common">Kaup's arrowtooth eel</name>
    <dbReference type="NCBI Taxonomy" id="118154"/>
    <lineage>
        <taxon>Eukaryota</taxon>
        <taxon>Metazoa</taxon>
        <taxon>Chordata</taxon>
        <taxon>Craniata</taxon>
        <taxon>Vertebrata</taxon>
        <taxon>Euteleostomi</taxon>
        <taxon>Actinopterygii</taxon>
        <taxon>Neopterygii</taxon>
        <taxon>Teleostei</taxon>
        <taxon>Anguilliformes</taxon>
        <taxon>Synaphobranchidae</taxon>
        <taxon>Synaphobranchus</taxon>
    </lineage>
</organism>
<dbReference type="EMBL" id="JAINUF010000010">
    <property type="protein sequence ID" value="KAJ8348467.1"/>
    <property type="molecule type" value="Genomic_DNA"/>
</dbReference>
<sequence length="244" mass="27557">MHRCRIVIHGGIDGYNRLVVYLQAAANNRADTVLTHFRQAVETHGVPSCVRSDKGGENRDVAAFMVSVRGMDRNSHIAGRSVHNQRIERLWRDVYMCVTDLFHSIFSSLEDEGLLSPDNDVHIFALHWVFLPRLQHHLDCFVDGWNSHPLRTERNRSPLQLWHANIDSEASPDPPEVDDLYGVEWRGPHARDAQDAGIVVPDTLLPRELSQDERDRLPPADNGGLDYGVAAYIQALNVLTTLFG</sequence>
<dbReference type="Proteomes" id="UP001152622">
    <property type="component" value="Chromosome 10"/>
</dbReference>